<protein>
    <recommendedName>
        <fullName evidence="4">DUF1102 domain-containing protein</fullName>
    </recommendedName>
</protein>
<dbReference type="PROSITE" id="PS51318">
    <property type="entry name" value="TAT"/>
    <property type="match status" value="1"/>
</dbReference>
<accession>A0A6B1IG58</accession>
<reference evidence="2 3" key="1">
    <citation type="submission" date="2019-11" db="EMBL/GenBank/DDBJ databases">
        <title>Genome sequences of 17 halophilic strains isolated from different environments.</title>
        <authorList>
            <person name="Furrow R.E."/>
        </authorList>
    </citation>
    <scope>NUCLEOTIDE SEQUENCE [LARGE SCALE GENOMIC DNA]</scope>
    <source>
        <strain evidence="2 3">22517_05_Cabo</strain>
    </source>
</reference>
<evidence type="ECO:0000313" key="2">
    <source>
        <dbReference type="EMBL" id="MYL17491.1"/>
    </source>
</evidence>
<feature type="compositionally biased region" description="Polar residues" evidence="1">
    <location>
        <begin position="197"/>
        <end position="224"/>
    </location>
</feature>
<dbReference type="Proteomes" id="UP000460194">
    <property type="component" value="Unassembled WGS sequence"/>
</dbReference>
<evidence type="ECO:0000256" key="1">
    <source>
        <dbReference type="SAM" id="MobiDB-lite"/>
    </source>
</evidence>
<evidence type="ECO:0000313" key="3">
    <source>
        <dbReference type="Proteomes" id="UP000460194"/>
    </source>
</evidence>
<dbReference type="EMBL" id="WMEO01000023">
    <property type="protein sequence ID" value="MYL17491.1"/>
    <property type="molecule type" value="Genomic_DNA"/>
</dbReference>
<comment type="caution">
    <text evidence="2">The sequence shown here is derived from an EMBL/GenBank/DDBJ whole genome shotgun (WGS) entry which is preliminary data.</text>
</comment>
<proteinExistence type="predicted"/>
<dbReference type="InterPro" id="IPR006311">
    <property type="entry name" value="TAT_signal"/>
</dbReference>
<feature type="region of interest" description="Disordered" evidence="1">
    <location>
        <begin position="197"/>
        <end position="235"/>
    </location>
</feature>
<dbReference type="AlphaFoldDB" id="A0A6B1IG58"/>
<organism evidence="2 3">
    <name type="scientific">Halorubrum distributum</name>
    <dbReference type="NCBI Taxonomy" id="29283"/>
    <lineage>
        <taxon>Archaea</taxon>
        <taxon>Methanobacteriati</taxon>
        <taxon>Methanobacteriota</taxon>
        <taxon>Stenosarchaea group</taxon>
        <taxon>Halobacteria</taxon>
        <taxon>Halobacteriales</taxon>
        <taxon>Haloferacaceae</taxon>
        <taxon>Halorubrum</taxon>
        <taxon>Halorubrum distributum group</taxon>
    </lineage>
</organism>
<dbReference type="RefSeq" id="WP_159369376.1">
    <property type="nucleotide sequence ID" value="NZ_WMEO01000023.1"/>
</dbReference>
<sequence length="235" mass="23964">MKLNRRSVLGAIGLVGVGTGAAFGSGAFTSTTAERAVEVNVFGADAGTEGTVPAGEAENAVDEQDENDIGNTIIGNSIDVLVDTSPESVAVRARNGDEDIIPGNELFPVDATTGGYSDLNDNYVSLVANDVRIVFGPNGVPPNSTLTFGDLFGFVESSGTTGSSTDFDVTFGDVDANPSQGQLLTKVDGKTVSTGATVEVTGSGTSPVDGTVESGTTSQETENLTIEIKEQTQDS</sequence>
<name>A0A6B1IG58_9EURY</name>
<evidence type="ECO:0008006" key="4">
    <source>
        <dbReference type="Google" id="ProtNLM"/>
    </source>
</evidence>
<gene>
    <name evidence="2" type="ORF">GLW36_12665</name>
</gene>